<evidence type="ECO:0000259" key="9">
    <source>
        <dbReference type="Pfam" id="PF21222"/>
    </source>
</evidence>
<dbReference type="CDD" id="cd12087">
    <property type="entry name" value="TM_EGFR-like"/>
    <property type="match status" value="1"/>
</dbReference>
<dbReference type="PANTHER" id="PTHR11506">
    <property type="entry name" value="LYSOSOME-ASSOCIATED MEMBRANE GLYCOPROTEIN"/>
    <property type="match status" value="1"/>
</dbReference>
<keyword evidence="6" id="KW-0325">Glycoprotein</keyword>
<evidence type="ECO:0000313" key="10">
    <source>
        <dbReference type="EMBL" id="WAR27516.1"/>
    </source>
</evidence>
<dbReference type="Pfam" id="PF21222">
    <property type="entry name" value="Lamp2_2nd"/>
    <property type="match status" value="1"/>
</dbReference>
<name>A0ABY7G3B3_MYAAR</name>
<feature type="domain" description="Lysosome-associated membrane glycoprotein 2-like transmembrane" evidence="9">
    <location>
        <begin position="263"/>
        <end position="293"/>
    </location>
</feature>
<reference evidence="10" key="1">
    <citation type="submission" date="2022-11" db="EMBL/GenBank/DDBJ databases">
        <title>Centuries of genome instability and evolution in soft-shell clam transmissible cancer (bioRxiv).</title>
        <authorList>
            <person name="Hart S.F.M."/>
            <person name="Yonemitsu M.A."/>
            <person name="Giersch R.M."/>
            <person name="Beal B.F."/>
            <person name="Arriagada G."/>
            <person name="Davis B.W."/>
            <person name="Ostrander E.A."/>
            <person name="Goff S.P."/>
            <person name="Metzger M.J."/>
        </authorList>
    </citation>
    <scope>NUCLEOTIDE SEQUENCE</scope>
    <source>
        <strain evidence="10">MELC-2E11</strain>
        <tissue evidence="10">Siphon/mantle</tissue>
    </source>
</reference>
<dbReference type="Proteomes" id="UP001164746">
    <property type="component" value="Chromosome 15"/>
</dbReference>
<accession>A0ABY7G3B3</accession>
<evidence type="ECO:0000256" key="5">
    <source>
        <dbReference type="ARBA" id="ARBA00023136"/>
    </source>
</evidence>
<evidence type="ECO:0000256" key="8">
    <source>
        <dbReference type="SAM" id="Phobius"/>
    </source>
</evidence>
<gene>
    <name evidence="10" type="ORF">MAR_013220</name>
</gene>
<keyword evidence="2 8" id="KW-0812">Transmembrane</keyword>
<sequence>MTPHVNRKEIEQRTGLAAQPPYNFPSTNSCIKDADKWDFSNTSIQNNSKCAEVNGTTALLEVLFAVDNATFAFTFTKQNGMVQINMTLKFVPRVVFSKENNTQQDQVIMAVSVPFSVPEKQSYQCDAAQGYSQKVTVGNNTYNMDLVFQKPTPAPPTPDQHPKFYVNVTDNKFNNTGCISVDAMMMISVPYKTKDNNNFTIIITFGMSGKNVPRRTFQHYSKLQHRHPDVPKGRLVCVRCSHKPQCWQHVQLCKGDRKTNSIVPIAVGAALAGLVVIVLIAYLIGRRRNRKGYESV</sequence>
<dbReference type="InterPro" id="IPR002000">
    <property type="entry name" value="Lysosome-assoc_membr_glycop"/>
</dbReference>
<dbReference type="PANTHER" id="PTHR11506:SF35">
    <property type="entry name" value="LYSOSOME-ASSOCIATED MEMBRANE GLYCOPROTEIN 5"/>
    <property type="match status" value="1"/>
</dbReference>
<evidence type="ECO:0000256" key="2">
    <source>
        <dbReference type="ARBA" id="ARBA00022692"/>
    </source>
</evidence>
<keyword evidence="11" id="KW-1185">Reference proteome</keyword>
<evidence type="ECO:0000256" key="6">
    <source>
        <dbReference type="ARBA" id="ARBA00023180"/>
    </source>
</evidence>
<proteinExistence type="predicted"/>
<feature type="region of interest" description="Disordered" evidence="7">
    <location>
        <begin position="1"/>
        <end position="21"/>
    </location>
</feature>
<evidence type="ECO:0000313" key="11">
    <source>
        <dbReference type="Proteomes" id="UP001164746"/>
    </source>
</evidence>
<keyword evidence="3" id="KW-0732">Signal</keyword>
<evidence type="ECO:0000256" key="7">
    <source>
        <dbReference type="SAM" id="MobiDB-lite"/>
    </source>
</evidence>
<dbReference type="InterPro" id="IPR048524">
    <property type="entry name" value="Lamp2-like_TM"/>
</dbReference>
<evidence type="ECO:0000256" key="1">
    <source>
        <dbReference type="ARBA" id="ARBA00004251"/>
    </source>
</evidence>
<feature type="transmembrane region" description="Helical" evidence="8">
    <location>
        <begin position="262"/>
        <end position="284"/>
    </location>
</feature>
<keyword evidence="4 8" id="KW-1133">Transmembrane helix</keyword>
<evidence type="ECO:0000256" key="4">
    <source>
        <dbReference type="ARBA" id="ARBA00022989"/>
    </source>
</evidence>
<comment type="subcellular location">
    <subcellularLocation>
        <location evidence="1">Cell membrane</location>
        <topology evidence="1">Single-pass type I membrane protein</topology>
    </subcellularLocation>
</comment>
<dbReference type="EMBL" id="CP111026">
    <property type="protein sequence ID" value="WAR27516.1"/>
    <property type="molecule type" value="Genomic_DNA"/>
</dbReference>
<organism evidence="10 11">
    <name type="scientific">Mya arenaria</name>
    <name type="common">Soft-shell clam</name>
    <dbReference type="NCBI Taxonomy" id="6604"/>
    <lineage>
        <taxon>Eukaryota</taxon>
        <taxon>Metazoa</taxon>
        <taxon>Spiralia</taxon>
        <taxon>Lophotrochozoa</taxon>
        <taxon>Mollusca</taxon>
        <taxon>Bivalvia</taxon>
        <taxon>Autobranchia</taxon>
        <taxon>Heteroconchia</taxon>
        <taxon>Euheterodonta</taxon>
        <taxon>Imparidentia</taxon>
        <taxon>Neoheterodontei</taxon>
        <taxon>Myida</taxon>
        <taxon>Myoidea</taxon>
        <taxon>Myidae</taxon>
        <taxon>Mya</taxon>
    </lineage>
</organism>
<keyword evidence="5 8" id="KW-0472">Membrane</keyword>
<evidence type="ECO:0000256" key="3">
    <source>
        <dbReference type="ARBA" id="ARBA00022729"/>
    </source>
</evidence>
<feature type="compositionally biased region" description="Basic and acidic residues" evidence="7">
    <location>
        <begin position="1"/>
        <end position="12"/>
    </location>
</feature>
<protein>
    <submittedName>
        <fullName evidence="10">LAMP1-like protein</fullName>
    </submittedName>
</protein>